<evidence type="ECO:0000256" key="2">
    <source>
        <dbReference type="ARBA" id="ARBA00022741"/>
    </source>
</evidence>
<sequence length="473" mass="55721">MSLSRPARTAIFSKGGIKCKECKKRKIILDENHETCQLCYEMFKPNLSGKKVIDDFIRNTQINFVTGSKRWTLEFLKAYYQIFLNNFFMTDGISEYFGITQDPITKDMMIIMPYYCSGDLVHYLSNDFFNISWETKLHGLFFILTGLEKIHRANIIHKDLHSGNIFFDKYHYAYIGDLGISRSATESNNDNEKYGIIPYMAPEIFQGQKYTEASDIYSFGMIMWENMTGRRPFWDEIHDIELIIKICDGLRPPIVTNAPKGYIELMKGCWHSDPEKRPTARDISWKIDKMHNNETNINQTKIIKSSDIGPATLTNPVAIYKSRPLSRMIQSAMSLRSSRGRSIDTFYYYQKNTDKRKLEDDSVEDSNDNEQSIKRRKFLENENSDYFTKEIELDINMSSNQPRDKEDCCKDDNYEEDNRNKENELALRLKELEYWEKDLALKEREIALREREAKIREMELYNCEIERQLKLAN</sequence>
<evidence type="ECO:0000259" key="5">
    <source>
        <dbReference type="PROSITE" id="PS50011"/>
    </source>
</evidence>
<feature type="domain" description="Protein kinase" evidence="5">
    <location>
        <begin position="1"/>
        <end position="294"/>
    </location>
</feature>
<dbReference type="InterPro" id="IPR001245">
    <property type="entry name" value="Ser-Thr/Tyr_kinase_cat_dom"/>
</dbReference>
<keyword evidence="2" id="KW-0547">Nucleotide-binding</keyword>
<reference evidence="6 7" key="2">
    <citation type="journal article" date="2018" name="New Phytol.">
        <title>High intraspecific genome diversity in the model arbuscular mycorrhizal symbiont Rhizophagus irregularis.</title>
        <authorList>
            <person name="Chen E.C.H."/>
            <person name="Morin E."/>
            <person name="Beaudet D."/>
            <person name="Noel J."/>
            <person name="Yildirir G."/>
            <person name="Ndikumana S."/>
            <person name="Charron P."/>
            <person name="St-Onge C."/>
            <person name="Giorgi J."/>
            <person name="Kruger M."/>
            <person name="Marton T."/>
            <person name="Ropars J."/>
            <person name="Grigoriev I.V."/>
            <person name="Hainaut M."/>
            <person name="Henrissat B."/>
            <person name="Roux C."/>
            <person name="Martin F."/>
            <person name="Corradi N."/>
        </authorList>
    </citation>
    <scope>NUCLEOTIDE SEQUENCE [LARGE SCALE GENOMIC DNA]</scope>
    <source>
        <strain evidence="6 7">DAOM 197198</strain>
    </source>
</reference>
<organism evidence="6 7">
    <name type="scientific">Rhizophagus irregularis (strain DAOM 181602 / DAOM 197198 / MUCL 43194)</name>
    <name type="common">Arbuscular mycorrhizal fungus</name>
    <name type="synonym">Glomus intraradices</name>
    <dbReference type="NCBI Taxonomy" id="747089"/>
    <lineage>
        <taxon>Eukaryota</taxon>
        <taxon>Fungi</taxon>
        <taxon>Fungi incertae sedis</taxon>
        <taxon>Mucoromycota</taxon>
        <taxon>Glomeromycotina</taxon>
        <taxon>Glomeromycetes</taxon>
        <taxon>Glomerales</taxon>
        <taxon>Glomeraceae</taxon>
        <taxon>Rhizophagus</taxon>
    </lineage>
</organism>
<protein>
    <submittedName>
        <fullName evidence="6">Kinase-like domain-containing protein</fullName>
    </submittedName>
</protein>
<dbReference type="SUPFAM" id="SSF56112">
    <property type="entry name" value="Protein kinase-like (PK-like)"/>
    <property type="match status" value="1"/>
</dbReference>
<dbReference type="GO" id="GO:0005524">
    <property type="term" value="F:ATP binding"/>
    <property type="evidence" value="ECO:0007669"/>
    <property type="project" value="UniProtKB-KW"/>
</dbReference>
<keyword evidence="3" id="KW-0418">Kinase</keyword>
<comment type="caution">
    <text evidence="6">The sequence shown here is derived from an EMBL/GenBank/DDBJ whole genome shotgun (WGS) entry which is preliminary data.</text>
</comment>
<reference evidence="6 7" key="1">
    <citation type="journal article" date="2013" name="Proc. Natl. Acad. Sci. U.S.A.">
        <title>Genome of an arbuscular mycorrhizal fungus provides insight into the oldest plant symbiosis.</title>
        <authorList>
            <person name="Tisserant E."/>
            <person name="Malbreil M."/>
            <person name="Kuo A."/>
            <person name="Kohler A."/>
            <person name="Symeonidi A."/>
            <person name="Balestrini R."/>
            <person name="Charron P."/>
            <person name="Duensing N."/>
            <person name="Frei Dit Frey N."/>
            <person name="Gianinazzi-Pearson V."/>
            <person name="Gilbert L.B."/>
            <person name="Handa Y."/>
            <person name="Herr J.R."/>
            <person name="Hijri M."/>
            <person name="Koul R."/>
            <person name="Kawaguchi M."/>
            <person name="Krajinski F."/>
            <person name="Lammers P.J."/>
            <person name="Masclaux F.G."/>
            <person name="Murat C."/>
            <person name="Morin E."/>
            <person name="Ndikumana S."/>
            <person name="Pagni M."/>
            <person name="Petitpierre D."/>
            <person name="Requena N."/>
            <person name="Rosikiewicz P."/>
            <person name="Riley R."/>
            <person name="Saito K."/>
            <person name="San Clemente H."/>
            <person name="Shapiro H."/>
            <person name="van Tuinen D."/>
            <person name="Becard G."/>
            <person name="Bonfante P."/>
            <person name="Paszkowski U."/>
            <person name="Shachar-Hill Y.Y."/>
            <person name="Tuskan G.A."/>
            <person name="Young P.W."/>
            <person name="Sanders I.R."/>
            <person name="Henrissat B."/>
            <person name="Rensing S.A."/>
            <person name="Grigoriev I.V."/>
            <person name="Corradi N."/>
            <person name="Roux C."/>
            <person name="Martin F."/>
        </authorList>
    </citation>
    <scope>NUCLEOTIDE SEQUENCE [LARGE SCALE GENOMIC DNA]</scope>
    <source>
        <strain evidence="6 7">DAOM 197198</strain>
    </source>
</reference>
<dbReference type="Gene3D" id="1.10.510.10">
    <property type="entry name" value="Transferase(Phosphotransferase) domain 1"/>
    <property type="match status" value="1"/>
</dbReference>
<keyword evidence="4" id="KW-0067">ATP-binding</keyword>
<accession>A0A2P4QNG2</accession>
<name>A0A2P4QNG2_RHIID</name>
<dbReference type="PRINTS" id="PR00109">
    <property type="entry name" value="TYRKINASE"/>
</dbReference>
<dbReference type="InterPro" id="IPR011009">
    <property type="entry name" value="Kinase-like_dom_sf"/>
</dbReference>
<dbReference type="PANTHER" id="PTHR44329">
    <property type="entry name" value="SERINE/THREONINE-PROTEIN KINASE TNNI3K-RELATED"/>
    <property type="match status" value="1"/>
</dbReference>
<gene>
    <name evidence="6" type="ORF">GLOIN_2v1765968</name>
</gene>
<dbReference type="InterPro" id="IPR000719">
    <property type="entry name" value="Prot_kinase_dom"/>
</dbReference>
<dbReference type="VEuPathDB" id="FungiDB:RhiirFUN_004047"/>
<dbReference type="GO" id="GO:0004674">
    <property type="term" value="F:protein serine/threonine kinase activity"/>
    <property type="evidence" value="ECO:0007669"/>
    <property type="project" value="TreeGrafter"/>
</dbReference>
<proteinExistence type="predicted"/>
<evidence type="ECO:0000313" key="7">
    <source>
        <dbReference type="Proteomes" id="UP000018888"/>
    </source>
</evidence>
<dbReference type="InterPro" id="IPR051681">
    <property type="entry name" value="Ser/Thr_Kinases-Pseudokinases"/>
</dbReference>
<keyword evidence="1" id="KW-0808">Transferase</keyword>
<dbReference type="PANTHER" id="PTHR44329:SF288">
    <property type="entry name" value="MITOGEN-ACTIVATED PROTEIN KINASE KINASE KINASE 20"/>
    <property type="match status" value="1"/>
</dbReference>
<keyword evidence="7" id="KW-1185">Reference proteome</keyword>
<evidence type="ECO:0000256" key="4">
    <source>
        <dbReference type="ARBA" id="ARBA00022840"/>
    </source>
</evidence>
<dbReference type="Pfam" id="PF07714">
    <property type="entry name" value="PK_Tyr_Ser-Thr"/>
    <property type="match status" value="1"/>
</dbReference>
<evidence type="ECO:0000313" key="6">
    <source>
        <dbReference type="EMBL" id="POG79164.1"/>
    </source>
</evidence>
<dbReference type="EMBL" id="AUPC02000027">
    <property type="protein sequence ID" value="POG79164.1"/>
    <property type="molecule type" value="Genomic_DNA"/>
</dbReference>
<evidence type="ECO:0000256" key="1">
    <source>
        <dbReference type="ARBA" id="ARBA00022679"/>
    </source>
</evidence>
<dbReference type="AlphaFoldDB" id="A0A2P4QNG2"/>
<dbReference type="PROSITE" id="PS50011">
    <property type="entry name" value="PROTEIN_KINASE_DOM"/>
    <property type="match status" value="1"/>
</dbReference>
<dbReference type="Proteomes" id="UP000018888">
    <property type="component" value="Unassembled WGS sequence"/>
</dbReference>
<evidence type="ECO:0000256" key="3">
    <source>
        <dbReference type="ARBA" id="ARBA00022777"/>
    </source>
</evidence>